<dbReference type="InterPro" id="IPR029032">
    <property type="entry name" value="AhpD-like"/>
</dbReference>
<sequence>MAEKQTAGRDRLGDLAPQFAALNDDVLFGEVWAREEQLSARDRSMITIAALFSAGLYPQLKSHLALGKAHGITKEEAVEIVTQLAFYCGWPKAWSTFPMIDEIWGDDEA</sequence>
<dbReference type="InterPro" id="IPR003779">
    <property type="entry name" value="CMD-like"/>
</dbReference>
<dbReference type="AlphaFoldDB" id="A0A1L7RSL5"/>
<dbReference type="InterPro" id="IPR052512">
    <property type="entry name" value="4CMD/NDH-1_regulator"/>
</dbReference>
<organism evidence="2">
    <name type="scientific">Actinomyces succiniciruminis</name>
    <dbReference type="NCBI Taxonomy" id="1522002"/>
    <lineage>
        <taxon>Bacteria</taxon>
        <taxon>Bacillati</taxon>
        <taxon>Actinomycetota</taxon>
        <taxon>Actinomycetes</taxon>
        <taxon>Actinomycetales</taxon>
        <taxon>Actinomycetaceae</taxon>
        <taxon>Actinomyces</taxon>
    </lineage>
</organism>
<reference evidence="2" key="1">
    <citation type="submission" date="2014-07" db="EMBL/GenBank/DDBJ databases">
        <authorList>
            <person name="Zhang J.E."/>
            <person name="Yang H."/>
            <person name="Guo J."/>
            <person name="Deng Z."/>
            <person name="Luo H."/>
            <person name="Luo M."/>
            <person name="Zhao B."/>
        </authorList>
    </citation>
    <scope>NUCLEOTIDE SEQUENCE</scope>
    <source>
        <strain evidence="2">AM4</strain>
    </source>
</reference>
<protein>
    <submittedName>
        <fullName evidence="2">Carboxymuconolactone decarboxylase</fullName>
        <ecNumber evidence="2">1.11.1.15</ecNumber>
    </submittedName>
</protein>
<keyword evidence="2" id="KW-0560">Oxidoreductase</keyword>
<dbReference type="EMBL" id="LK995477">
    <property type="protein sequence ID" value="CED92756.1"/>
    <property type="molecule type" value="Genomic_DNA"/>
</dbReference>
<dbReference type="PANTHER" id="PTHR33570">
    <property type="entry name" value="4-CARBOXYMUCONOLACTONE DECARBOXYLASE FAMILY PROTEIN"/>
    <property type="match status" value="1"/>
</dbReference>
<dbReference type="RefSeq" id="WP_210579170.1">
    <property type="nucleotide sequence ID" value="NZ_LK995477.1"/>
</dbReference>
<keyword evidence="2" id="KW-0575">Peroxidase</keyword>
<evidence type="ECO:0000313" key="2">
    <source>
        <dbReference type="EMBL" id="CED92756.1"/>
    </source>
</evidence>
<dbReference type="GO" id="GO:0051920">
    <property type="term" value="F:peroxiredoxin activity"/>
    <property type="evidence" value="ECO:0007669"/>
    <property type="project" value="InterPro"/>
</dbReference>
<feature type="domain" description="Carboxymuconolactone decarboxylase-like" evidence="1">
    <location>
        <begin position="17"/>
        <end position="99"/>
    </location>
</feature>
<gene>
    <name evidence="2" type="ORF">AAM4_0736</name>
</gene>
<proteinExistence type="predicted"/>
<dbReference type="Pfam" id="PF02627">
    <property type="entry name" value="CMD"/>
    <property type="match status" value="1"/>
</dbReference>
<dbReference type="Gene3D" id="1.20.1290.10">
    <property type="entry name" value="AhpD-like"/>
    <property type="match status" value="1"/>
</dbReference>
<dbReference type="EC" id="1.11.1.15" evidence="2"/>
<accession>A0A1L7RSL5</accession>
<evidence type="ECO:0000259" key="1">
    <source>
        <dbReference type="Pfam" id="PF02627"/>
    </source>
</evidence>
<name>A0A1L7RSL5_9ACTO</name>
<dbReference type="PANTHER" id="PTHR33570:SF9">
    <property type="entry name" value="BLL4600 PROTEIN"/>
    <property type="match status" value="1"/>
</dbReference>
<dbReference type="SUPFAM" id="SSF69118">
    <property type="entry name" value="AhpD-like"/>
    <property type="match status" value="1"/>
</dbReference>